<evidence type="ECO:0000313" key="2">
    <source>
        <dbReference type="EMBL" id="KGH44351.1"/>
    </source>
</evidence>
<name>A0AAW3FT62_LACPN</name>
<dbReference type="Proteomes" id="UP000029801">
    <property type="component" value="Chromosome"/>
</dbReference>
<sequence>MFKLSTEDLKIYILERVSRLGNINIKEYNFLENKHGSEDGFYIYSDGQRYHFVYSERGTENKHNVTDNLFEITYWVISSITDTLAIRYVRTRVLPNQSQRKIIFDKKLSLLSIVGENYKKAGEIEISEILKTSPL</sequence>
<comment type="caution">
    <text evidence="2">The sequence shown here is derived from an EMBL/GenBank/DDBJ whole genome shotgun (WGS) entry which is preliminary data.</text>
</comment>
<gene>
    <name evidence="2" type="ORF">CMPG5300_0327</name>
</gene>
<accession>A0AAW3FT62</accession>
<protein>
    <recommendedName>
        <fullName evidence="1">Immunity protein 63 domain-containing protein</fullName>
    </recommendedName>
</protein>
<reference evidence="2 3" key="1">
    <citation type="journal article" date="2014" name="Genome Announc.">
        <title>Draft Genome Sequence of Lactobacillus plantarum CMPG5300, a Human Vaginal Isolate.</title>
        <authorList>
            <person name="Malik S."/>
            <person name="Siezen R.J."/>
            <person name="Renckens B."/>
            <person name="Vaneechoutte M."/>
            <person name="Vanderleyden J."/>
            <person name="Lebeer S."/>
        </authorList>
    </citation>
    <scope>NUCLEOTIDE SEQUENCE [LARGE SCALE GENOMIC DNA]</scope>
    <source>
        <strain evidence="2 3">CMPG5300</strain>
    </source>
</reference>
<dbReference type="EMBL" id="AXZV01000001">
    <property type="protein sequence ID" value="KGH44351.1"/>
    <property type="molecule type" value="Genomic_DNA"/>
</dbReference>
<dbReference type="Pfam" id="PF15599">
    <property type="entry name" value="Imm63"/>
    <property type="match status" value="1"/>
</dbReference>
<organism evidence="2 3">
    <name type="scientific">Lactiplantibacillus plantarum CMPG5300</name>
    <dbReference type="NCBI Taxonomy" id="1304889"/>
    <lineage>
        <taxon>Bacteria</taxon>
        <taxon>Bacillati</taxon>
        <taxon>Bacillota</taxon>
        <taxon>Bacilli</taxon>
        <taxon>Lactobacillales</taxon>
        <taxon>Lactobacillaceae</taxon>
        <taxon>Lactiplantibacillus</taxon>
    </lineage>
</organism>
<evidence type="ECO:0000259" key="1">
    <source>
        <dbReference type="Pfam" id="PF15599"/>
    </source>
</evidence>
<proteinExistence type="predicted"/>
<dbReference type="RefSeq" id="WP_047672648.1">
    <property type="nucleotide sequence ID" value="NZ_CM002918.1"/>
</dbReference>
<feature type="domain" description="Immunity protein 63" evidence="1">
    <location>
        <begin position="48"/>
        <end position="128"/>
    </location>
</feature>
<dbReference type="InterPro" id="IPR028952">
    <property type="entry name" value="Imm63"/>
</dbReference>
<dbReference type="AlphaFoldDB" id="A0AAW3FT62"/>
<evidence type="ECO:0000313" key="3">
    <source>
        <dbReference type="Proteomes" id="UP000029801"/>
    </source>
</evidence>